<gene>
    <name evidence="1" type="ORF">ACFPIE_01105</name>
</gene>
<organism evidence="1 2">
    <name type="scientific">Brevundimonas staleyi</name>
    <dbReference type="NCBI Taxonomy" id="74326"/>
    <lineage>
        <taxon>Bacteria</taxon>
        <taxon>Pseudomonadati</taxon>
        <taxon>Pseudomonadota</taxon>
        <taxon>Alphaproteobacteria</taxon>
        <taxon>Caulobacterales</taxon>
        <taxon>Caulobacteraceae</taxon>
        <taxon>Brevundimonas</taxon>
    </lineage>
</organism>
<comment type="caution">
    <text evidence="1">The sequence shown here is derived from an EMBL/GenBank/DDBJ whole genome shotgun (WGS) entry which is preliminary data.</text>
</comment>
<keyword evidence="2" id="KW-1185">Reference proteome</keyword>
<evidence type="ECO:0000313" key="2">
    <source>
        <dbReference type="Proteomes" id="UP001596152"/>
    </source>
</evidence>
<name>A0ABW0FLF1_9CAUL</name>
<dbReference type="RefSeq" id="WP_374036264.1">
    <property type="nucleotide sequence ID" value="NZ_CP169082.1"/>
</dbReference>
<dbReference type="EMBL" id="JBHSLF010000001">
    <property type="protein sequence ID" value="MFC5342492.1"/>
    <property type="molecule type" value="Genomic_DNA"/>
</dbReference>
<sequence length="187" mass="21147">MSDTPKPRRGSESAQDIYLSVGLALSWWEAAEDVLMGVFSFLCSKVEPTAFDTYVAGSRSVRSRMLLVALNRYQERFTSAELGEIRAAMKALDRLALMRNQIAHGHVGSRNSTVDGVVVMEGHFLLPSLNEVGHHIARDFRYSHTAADIDEWRDRVRAERARIMDAEMGARMRDQEVRMAMSSEDRL</sequence>
<dbReference type="Proteomes" id="UP001596152">
    <property type="component" value="Unassembled WGS sequence"/>
</dbReference>
<proteinExistence type="predicted"/>
<reference evidence="2" key="1">
    <citation type="journal article" date="2019" name="Int. J. Syst. Evol. Microbiol.">
        <title>The Global Catalogue of Microorganisms (GCM) 10K type strain sequencing project: providing services to taxonomists for standard genome sequencing and annotation.</title>
        <authorList>
            <consortium name="The Broad Institute Genomics Platform"/>
            <consortium name="The Broad Institute Genome Sequencing Center for Infectious Disease"/>
            <person name="Wu L."/>
            <person name="Ma J."/>
        </authorList>
    </citation>
    <scope>NUCLEOTIDE SEQUENCE [LARGE SCALE GENOMIC DNA]</scope>
    <source>
        <strain evidence="2">JCM 12125</strain>
    </source>
</reference>
<evidence type="ECO:0008006" key="3">
    <source>
        <dbReference type="Google" id="ProtNLM"/>
    </source>
</evidence>
<protein>
    <recommendedName>
        <fullName evidence="3">RiboL-PSP-HEPN domain-containing protein</fullName>
    </recommendedName>
</protein>
<evidence type="ECO:0000313" key="1">
    <source>
        <dbReference type="EMBL" id="MFC5342492.1"/>
    </source>
</evidence>
<accession>A0ABW0FLF1</accession>